<geneLocation type="plasmid" evidence="5 6">
    <name>unnamed</name>
</geneLocation>
<dbReference type="PROSITE" id="PS51891">
    <property type="entry name" value="CENP_V_GFA"/>
    <property type="match status" value="1"/>
</dbReference>
<evidence type="ECO:0000313" key="5">
    <source>
        <dbReference type="EMBL" id="QFY63328.1"/>
    </source>
</evidence>
<dbReference type="SUPFAM" id="SSF51316">
    <property type="entry name" value="Mss4-like"/>
    <property type="match status" value="1"/>
</dbReference>
<dbReference type="Gene3D" id="3.90.1590.10">
    <property type="entry name" value="glutathione-dependent formaldehyde- activating enzyme (gfa)"/>
    <property type="match status" value="1"/>
</dbReference>
<evidence type="ECO:0000256" key="1">
    <source>
        <dbReference type="ARBA" id="ARBA00005495"/>
    </source>
</evidence>
<dbReference type="AlphaFoldDB" id="A0A5Q0CBR5"/>
<gene>
    <name evidence="5" type="ORF">FZ934_23900</name>
</gene>
<protein>
    <recommendedName>
        <fullName evidence="4">CENP-V/GFA domain-containing protein</fullName>
    </recommendedName>
</protein>
<accession>A0A5Q0CBR5</accession>
<dbReference type="GO" id="GO:0046872">
    <property type="term" value="F:metal ion binding"/>
    <property type="evidence" value="ECO:0007669"/>
    <property type="project" value="UniProtKB-KW"/>
</dbReference>
<proteinExistence type="inferred from homology"/>
<feature type="domain" description="CENP-V/GFA" evidence="4">
    <location>
        <begin position="1"/>
        <end position="97"/>
    </location>
</feature>
<organism evidence="5 6">
    <name type="scientific">Rhizobium grahamii</name>
    <dbReference type="NCBI Taxonomy" id="1120045"/>
    <lineage>
        <taxon>Bacteria</taxon>
        <taxon>Pseudomonadati</taxon>
        <taxon>Pseudomonadota</taxon>
        <taxon>Alphaproteobacteria</taxon>
        <taxon>Hyphomicrobiales</taxon>
        <taxon>Rhizobiaceae</taxon>
        <taxon>Rhizobium/Agrobacterium group</taxon>
        <taxon>Rhizobium</taxon>
    </lineage>
</organism>
<dbReference type="KEGG" id="rgr:FZ934_23900"/>
<comment type="similarity">
    <text evidence="1">Belongs to the Gfa family.</text>
</comment>
<dbReference type="Proteomes" id="UP000326881">
    <property type="component" value="Plasmid unnamed"/>
</dbReference>
<name>A0A5Q0CBR5_9HYPH</name>
<dbReference type="InterPro" id="IPR006913">
    <property type="entry name" value="CENP-V/GFA"/>
</dbReference>
<dbReference type="EMBL" id="CP043499">
    <property type="protein sequence ID" value="QFY63328.1"/>
    <property type="molecule type" value="Genomic_DNA"/>
</dbReference>
<evidence type="ECO:0000259" key="4">
    <source>
        <dbReference type="PROSITE" id="PS51891"/>
    </source>
</evidence>
<keyword evidence="5" id="KW-0614">Plasmid</keyword>
<dbReference type="InterPro" id="IPR011057">
    <property type="entry name" value="Mss4-like_sf"/>
</dbReference>
<keyword evidence="6" id="KW-1185">Reference proteome</keyword>
<reference evidence="5 6" key="1">
    <citation type="submission" date="2019-08" db="EMBL/GenBank/DDBJ databases">
        <title>Prosopis cineraria nodule microbiome.</title>
        <authorList>
            <person name="Ali R."/>
            <person name="Chaluvadi S.R."/>
            <person name="Wang X."/>
        </authorList>
    </citation>
    <scope>NUCLEOTIDE SEQUENCE [LARGE SCALE GENOMIC DNA]</scope>
    <source>
        <strain evidence="5 6">BG7</strain>
        <plasmid evidence="5 6">unnamed</plasmid>
    </source>
</reference>
<keyword evidence="2" id="KW-0479">Metal-binding</keyword>
<dbReference type="GO" id="GO:0016846">
    <property type="term" value="F:carbon-sulfur lyase activity"/>
    <property type="evidence" value="ECO:0007669"/>
    <property type="project" value="InterPro"/>
</dbReference>
<sequence>MTPLATCCCGELSATTNGPPAMVALCHCRSCQRRTGSAFDVHVLGTNSASVSQESDRQLAECFHVAYDPSEDAICRRDAIVGELGLHSYEFAADGAH</sequence>
<dbReference type="OrthoDB" id="9807246at2"/>
<keyword evidence="3" id="KW-0862">Zinc</keyword>
<evidence type="ECO:0000256" key="2">
    <source>
        <dbReference type="ARBA" id="ARBA00022723"/>
    </source>
</evidence>
<dbReference type="Pfam" id="PF04828">
    <property type="entry name" value="GFA"/>
    <property type="match status" value="1"/>
</dbReference>
<evidence type="ECO:0000313" key="6">
    <source>
        <dbReference type="Proteomes" id="UP000326881"/>
    </source>
</evidence>
<evidence type="ECO:0000256" key="3">
    <source>
        <dbReference type="ARBA" id="ARBA00022833"/>
    </source>
</evidence>